<dbReference type="GO" id="GO:0006260">
    <property type="term" value="P:DNA replication"/>
    <property type="evidence" value="ECO:0007669"/>
    <property type="project" value="UniProtKB-KW"/>
</dbReference>
<evidence type="ECO:0000259" key="7">
    <source>
        <dbReference type="Pfam" id="PF05840"/>
    </source>
</evidence>
<reference evidence="9" key="2">
    <citation type="submission" date="2018-02" db="EMBL/GenBank/DDBJ databases">
        <title>Phenotypic characterization and whole genome analysis of multidrug-resistant, extended-spectrum beta-lactamase-producing bacteria isolated from dogs in Germany.</title>
        <authorList>
            <person name="Williamson C."/>
        </authorList>
    </citation>
    <scope>NUCLEOTIDE SEQUENCE [LARGE SCALE GENOMIC DNA]</scope>
    <source>
        <strain evidence="9">AFG_SD03_1510_Ahy_093</strain>
    </source>
</reference>
<sequence>MRAFTSYAAQRTLDGSRKAVISHPSRAPSLAGLKGEDYLMALRSSPAYMAMLREDYAAEHGVQPDVATKWWKVQAAEEPAPVLHSSPAPFSPEAMADKFAALPIGTDEDAKFRERVVLRHPSCVGWFTHVYQSRNALLGVQAANAAARRLDESLSVHGELGEFRYSADDDGVDTFATRFAEHTGRLVATRHHVVALRLVVALAHHYGLNPVDTVTQEQEDDPYPTLNRWADMAWVRRRLRAVSARRLYDAAREHALISARLAAYTTDLSVARRAYRLAHNDETLSALVAHNADDVFDAVGMKEAVDASVSNRTNRRAELMTRLAGFEKCAKEQRHVAIFLTFTCPSRFHSVHRNGTTNQNWVEAGRPTVRAAQAWLVSQWNNIRKRADEAGIKPYGFRFAEPHHDGTPHWHAVFFMSLKDTKAYLKICREQMLADSGNEPGAKQHRFKVVFIDPRKGSACGYCSKYVAKNIDGYAVGKDHEAGKRAKAIDTAARVDAWKSDNRIRQFQQIGGPSVTAWREFRRLRSELDQENPMLKDLTPEQHFALENVRKAADAGDWAAFCCAMGGVQVRRADQTVKVHYGIPQAMQMLCDEDGVLVHTPRKSKTQYGDKAALRAMGLMYCDVFLLTRAKDWLITSKEKWEAACKKTMEGIAEQFDTLHEERVYQFMEYEAYEAMRQVAICDHQSRVWLLYPDTDRLAGSPPGCEPVGVGLDPCH</sequence>
<dbReference type="RefSeq" id="WP_113995023.1">
    <property type="nucleotide sequence ID" value="NZ_JAXIVN010000003.1"/>
</dbReference>
<dbReference type="GO" id="GO:0016787">
    <property type="term" value="F:hydrolase activity"/>
    <property type="evidence" value="ECO:0007669"/>
    <property type="project" value="UniProtKB-KW"/>
</dbReference>
<accession>A0ABD7G7Q8</accession>
<keyword evidence="4" id="KW-0540">Nuclease</keyword>
<dbReference type="Pfam" id="PF05840">
    <property type="entry name" value="Phage_GPA"/>
    <property type="match status" value="1"/>
</dbReference>
<reference evidence="8 9" key="1">
    <citation type="journal article" date="2018" name="PLoS ONE">
        <title>Phenotypic characterization and whole genome analysis of extended-spectrum beta-lactamase-producing bacteria isolated from dogs in Germany.</title>
        <authorList>
            <person name="Boehmer T."/>
            <person name="Vogler A.J."/>
            <person name="Thomas A."/>
            <person name="Sauer S."/>
            <person name="Hergenroether M."/>
            <person name="Straubinger R.K."/>
            <person name="Birdsell D."/>
            <person name="Keim P."/>
            <person name="Sahl J.W."/>
            <person name="Williamson C.H."/>
            <person name="Riehm J.M."/>
        </authorList>
    </citation>
    <scope>NUCLEOTIDE SEQUENCE [LARGE SCALE GENOMIC DNA]</scope>
    <source>
        <strain evidence="8 9">AFG_SD03_1510_Ahy_093</strain>
    </source>
</reference>
<dbReference type="GO" id="GO:0004519">
    <property type="term" value="F:endonuclease activity"/>
    <property type="evidence" value="ECO:0007669"/>
    <property type="project" value="UniProtKB-KW"/>
</dbReference>
<proteinExistence type="inferred from homology"/>
<name>A0ABD7G7Q8_AERHY</name>
<evidence type="ECO:0000256" key="3">
    <source>
        <dbReference type="ARBA" id="ARBA00022705"/>
    </source>
</evidence>
<dbReference type="AlphaFoldDB" id="A0ABD7G7Q8"/>
<protein>
    <submittedName>
        <fullName evidence="8">Replication endonuclease</fullName>
    </submittedName>
</protein>
<comment type="caution">
    <text evidence="8">The sequence shown here is derived from an EMBL/GenBank/DDBJ whole genome shotgun (WGS) entry which is preliminary data.</text>
</comment>
<feature type="domain" description="Replication gene A protein-like" evidence="7">
    <location>
        <begin position="212"/>
        <end position="474"/>
    </location>
</feature>
<evidence type="ECO:0000256" key="2">
    <source>
        <dbReference type="ARBA" id="ARBA00009260"/>
    </source>
</evidence>
<dbReference type="EMBL" id="PUTQ01000015">
    <property type="protein sequence ID" value="RCF49131.1"/>
    <property type="molecule type" value="Genomic_DNA"/>
</dbReference>
<dbReference type="Proteomes" id="UP000253075">
    <property type="component" value="Unassembled WGS sequence"/>
</dbReference>
<evidence type="ECO:0000256" key="4">
    <source>
        <dbReference type="ARBA" id="ARBA00022722"/>
    </source>
</evidence>
<evidence type="ECO:0000313" key="8">
    <source>
        <dbReference type="EMBL" id="RCF49131.1"/>
    </source>
</evidence>
<evidence type="ECO:0000256" key="1">
    <source>
        <dbReference type="ARBA" id="ARBA00003293"/>
    </source>
</evidence>
<evidence type="ECO:0000256" key="6">
    <source>
        <dbReference type="ARBA" id="ARBA00022801"/>
    </source>
</evidence>
<keyword evidence="5 8" id="KW-0255">Endonuclease</keyword>
<gene>
    <name evidence="8" type="ORF">C6C11_11875</name>
</gene>
<organism evidence="8 9">
    <name type="scientific">Aeromonas hydrophila</name>
    <dbReference type="NCBI Taxonomy" id="644"/>
    <lineage>
        <taxon>Bacteria</taxon>
        <taxon>Pseudomonadati</taxon>
        <taxon>Pseudomonadota</taxon>
        <taxon>Gammaproteobacteria</taxon>
        <taxon>Aeromonadales</taxon>
        <taxon>Aeromonadaceae</taxon>
        <taxon>Aeromonas</taxon>
    </lineage>
</organism>
<dbReference type="InterPro" id="IPR008766">
    <property type="entry name" value="Replication_gene_A-like"/>
</dbReference>
<evidence type="ECO:0000256" key="5">
    <source>
        <dbReference type="ARBA" id="ARBA00022759"/>
    </source>
</evidence>
<evidence type="ECO:0000313" key="9">
    <source>
        <dbReference type="Proteomes" id="UP000253075"/>
    </source>
</evidence>
<keyword evidence="3" id="KW-0235">DNA replication</keyword>
<comment type="similarity">
    <text evidence="2">Belongs to the phage GPA family.</text>
</comment>
<comment type="function">
    <text evidence="1">Possible endonuclease which induces a single-strand cut and initiates DNA replication.</text>
</comment>
<keyword evidence="6" id="KW-0378">Hydrolase</keyword>